<sequence length="83" mass="9107">MATITFDTLKFVEKLKSVGIPEDQAKVISEALRDASGEAELITKKDLQIELAPIRSDISLIKWMMGILLGGVMALLLKSFFPA</sequence>
<evidence type="ECO:0000313" key="3">
    <source>
        <dbReference type="Proteomes" id="UP000198816"/>
    </source>
</evidence>
<dbReference type="RefSeq" id="WP_093033959.1">
    <property type="nucleotide sequence ID" value="NZ_FNNZ01000014.1"/>
</dbReference>
<keyword evidence="3" id="KW-1185">Reference proteome</keyword>
<evidence type="ECO:0000313" key="2">
    <source>
        <dbReference type="EMBL" id="SDX12233.1"/>
    </source>
</evidence>
<proteinExistence type="predicted"/>
<keyword evidence="1" id="KW-0812">Transmembrane</keyword>
<keyword evidence="1" id="KW-0472">Membrane</keyword>
<protein>
    <recommendedName>
        <fullName evidence="4">DUF1640 domain-containing protein</fullName>
    </recommendedName>
</protein>
<dbReference type="Gene3D" id="1.20.5.340">
    <property type="match status" value="1"/>
</dbReference>
<dbReference type="Proteomes" id="UP000198816">
    <property type="component" value="Unassembled WGS sequence"/>
</dbReference>
<evidence type="ECO:0008006" key="4">
    <source>
        <dbReference type="Google" id="ProtNLM"/>
    </source>
</evidence>
<dbReference type="AlphaFoldDB" id="A0A1H2Z438"/>
<keyword evidence="1" id="KW-1133">Transmembrane helix</keyword>
<name>A0A1H2Z438_THIRO</name>
<dbReference type="OrthoDB" id="5771482at2"/>
<dbReference type="STRING" id="1058.SAMN05421783_114124"/>
<dbReference type="EMBL" id="FNNZ01000014">
    <property type="protein sequence ID" value="SDX12233.1"/>
    <property type="molecule type" value="Genomic_DNA"/>
</dbReference>
<reference evidence="3" key="1">
    <citation type="submission" date="2016-10" db="EMBL/GenBank/DDBJ databases">
        <authorList>
            <person name="Varghese N."/>
            <person name="Submissions S."/>
        </authorList>
    </citation>
    <scope>NUCLEOTIDE SEQUENCE [LARGE SCALE GENOMIC DNA]</scope>
    <source>
        <strain evidence="3">DSM 217</strain>
    </source>
</reference>
<accession>A0A1H2Z438</accession>
<organism evidence="2 3">
    <name type="scientific">Thiocapsa roseopersicina</name>
    <dbReference type="NCBI Taxonomy" id="1058"/>
    <lineage>
        <taxon>Bacteria</taxon>
        <taxon>Pseudomonadati</taxon>
        <taxon>Pseudomonadota</taxon>
        <taxon>Gammaproteobacteria</taxon>
        <taxon>Chromatiales</taxon>
        <taxon>Chromatiaceae</taxon>
        <taxon>Thiocapsa</taxon>
    </lineage>
</organism>
<gene>
    <name evidence="2" type="ORF">SAMN05421783_114124</name>
</gene>
<feature type="transmembrane region" description="Helical" evidence="1">
    <location>
        <begin position="60"/>
        <end position="81"/>
    </location>
</feature>
<evidence type="ECO:0000256" key="1">
    <source>
        <dbReference type="SAM" id="Phobius"/>
    </source>
</evidence>